<keyword evidence="6" id="KW-0679">Respiratory chain</keyword>
<dbReference type="AlphaFoldDB" id="A0MCU4"/>
<evidence type="ECO:0000256" key="4">
    <source>
        <dbReference type="ARBA" id="ARBA00021096"/>
    </source>
</evidence>
<evidence type="ECO:0000256" key="17">
    <source>
        <dbReference type="RuleBase" id="RU003404"/>
    </source>
</evidence>
<evidence type="ECO:0000256" key="7">
    <source>
        <dbReference type="ARBA" id="ARBA00022692"/>
    </source>
</evidence>
<feature type="transmembrane region" description="Helical" evidence="17">
    <location>
        <begin position="456"/>
        <end position="476"/>
    </location>
</feature>
<comment type="catalytic activity">
    <reaction evidence="16 17">
        <text>a ubiquinone + NADH + 5 H(+)(in) = a ubiquinol + NAD(+) + 4 H(+)(out)</text>
        <dbReference type="Rhea" id="RHEA:29091"/>
        <dbReference type="Rhea" id="RHEA-COMP:9565"/>
        <dbReference type="Rhea" id="RHEA-COMP:9566"/>
        <dbReference type="ChEBI" id="CHEBI:15378"/>
        <dbReference type="ChEBI" id="CHEBI:16389"/>
        <dbReference type="ChEBI" id="CHEBI:17976"/>
        <dbReference type="ChEBI" id="CHEBI:57540"/>
        <dbReference type="ChEBI" id="CHEBI:57945"/>
        <dbReference type="EC" id="7.1.1.2"/>
    </reaction>
</comment>
<evidence type="ECO:0000256" key="10">
    <source>
        <dbReference type="ARBA" id="ARBA00022982"/>
    </source>
</evidence>
<organism evidence="21">
    <name type="scientific">Priapulus caudatus</name>
    <name type="common">Priapulid worm</name>
    <dbReference type="NCBI Taxonomy" id="37621"/>
    <lineage>
        <taxon>Eukaryota</taxon>
        <taxon>Metazoa</taxon>
        <taxon>Ecdysozoa</taxon>
        <taxon>Scalidophora</taxon>
        <taxon>Priapulida</taxon>
        <taxon>Priapulimorpha</taxon>
        <taxon>Priapulimorphida</taxon>
        <taxon>Priapulidae</taxon>
        <taxon>Priapulus</taxon>
    </lineage>
</organism>
<name>A0MCU4_PRICU</name>
<dbReference type="InterPro" id="IPR001516">
    <property type="entry name" value="Proton_antipo_N"/>
</dbReference>
<reference evidence="21 22" key="1">
    <citation type="journal article" date="2006" name="Evol. Dev.">
        <title>Mitogenomics and phylogenomics reveal priapulid worms as extant models of the ancestral Ecdysozoan.</title>
        <authorList>
            <person name="Webster B.L."/>
            <person name="Copley R.R."/>
            <person name="Jenner R.A."/>
            <person name="Mackenzie-Dodds J.A."/>
            <person name="Bourlat S.J."/>
            <person name="Rota-Stabelli O."/>
            <person name="Littlewood D.T."/>
            <person name="Telford M.J."/>
        </authorList>
    </citation>
    <scope>NUCLEOTIDE SEQUENCE</scope>
</reference>
<comment type="similarity">
    <text evidence="17">Belongs to the complex I subunit 5 family.</text>
</comment>
<dbReference type="InterPro" id="IPR003945">
    <property type="entry name" value="NU5C-like"/>
</dbReference>
<keyword evidence="22" id="KW-1185">Reference proteome</keyword>
<dbReference type="Pfam" id="PF00361">
    <property type="entry name" value="Proton_antipo_M"/>
    <property type="match status" value="1"/>
</dbReference>
<keyword evidence="5 17" id="KW-0813">Transport</keyword>
<feature type="transmembrane region" description="Helical" evidence="17">
    <location>
        <begin position="51"/>
        <end position="75"/>
    </location>
</feature>
<evidence type="ECO:0000313" key="22">
    <source>
        <dbReference type="Proteomes" id="UP000695022"/>
    </source>
</evidence>
<feature type="transmembrane region" description="Helical" evidence="17">
    <location>
        <begin position="379"/>
        <end position="401"/>
    </location>
</feature>
<feature type="domain" description="NADH:quinone oxidoreductase/Mrp antiporter transmembrane" evidence="18">
    <location>
        <begin position="108"/>
        <end position="390"/>
    </location>
</feature>
<dbReference type="GeneID" id="4466897"/>
<evidence type="ECO:0000256" key="9">
    <source>
        <dbReference type="ARBA" id="ARBA00022967"/>
    </source>
</evidence>
<evidence type="ECO:0000256" key="13">
    <source>
        <dbReference type="ARBA" id="ARBA00023075"/>
    </source>
</evidence>
<reference evidence="23" key="3">
    <citation type="submission" date="2025-05" db="UniProtKB">
        <authorList>
            <consortium name="RefSeq"/>
        </authorList>
    </citation>
    <scope>IDENTIFICATION</scope>
</reference>
<evidence type="ECO:0000256" key="8">
    <source>
        <dbReference type="ARBA" id="ARBA00022792"/>
    </source>
</evidence>
<accession>A0MCU4</accession>
<evidence type="ECO:0000256" key="5">
    <source>
        <dbReference type="ARBA" id="ARBA00022448"/>
    </source>
</evidence>
<dbReference type="GO" id="GO:0015990">
    <property type="term" value="P:electron transport coupled proton transport"/>
    <property type="evidence" value="ECO:0007669"/>
    <property type="project" value="TreeGrafter"/>
</dbReference>
<evidence type="ECO:0000256" key="14">
    <source>
        <dbReference type="ARBA" id="ARBA00023128"/>
    </source>
</evidence>
<dbReference type="PANTHER" id="PTHR42829:SF2">
    <property type="entry name" value="NADH-UBIQUINONE OXIDOREDUCTASE CHAIN 5"/>
    <property type="match status" value="1"/>
</dbReference>
<keyword evidence="12 17" id="KW-0520">NAD</keyword>
<feature type="transmembrane region" description="Helical" evidence="17">
    <location>
        <begin position="336"/>
        <end position="359"/>
    </location>
</feature>
<evidence type="ECO:0000256" key="1">
    <source>
        <dbReference type="ARBA" id="ARBA00003257"/>
    </source>
</evidence>
<dbReference type="InterPro" id="IPR001750">
    <property type="entry name" value="ND/Mrp_TM"/>
</dbReference>
<protein>
    <recommendedName>
        <fullName evidence="4 17">NADH-ubiquinone oxidoreductase chain 5</fullName>
        <ecNumber evidence="3 17">7.1.1.2</ecNumber>
    </recommendedName>
</protein>
<dbReference type="RefSeq" id="YP_850998.1">
    <property type="nucleotide sequence ID" value="NC_008557.1"/>
</dbReference>
<gene>
    <name evidence="21" type="primary">nad5</name>
    <name evidence="23" type="synonym">ND5</name>
    <name evidence="23" type="ORF">KEG42_p08</name>
</gene>
<dbReference type="EMBL" id="DQ463747">
    <property type="protein sequence ID" value="ABE03639.1"/>
    <property type="molecule type" value="Genomic_DNA"/>
</dbReference>
<dbReference type="GO" id="GO:0008137">
    <property type="term" value="F:NADH dehydrogenase (ubiquinone) activity"/>
    <property type="evidence" value="ECO:0007669"/>
    <property type="project" value="UniProtKB-EC"/>
</dbReference>
<keyword evidence="9" id="KW-1278">Translocase</keyword>
<evidence type="ECO:0000256" key="11">
    <source>
        <dbReference type="ARBA" id="ARBA00022989"/>
    </source>
</evidence>
<feature type="transmembrane region" description="Helical" evidence="17">
    <location>
        <begin position="216"/>
        <end position="238"/>
    </location>
</feature>
<keyword evidence="15 17" id="KW-0472">Membrane</keyword>
<comment type="function">
    <text evidence="17">Core subunit of the mitochondrial membrane respiratory chain NADH dehydrogenase (Complex I) which catalyzes electron transfer from NADH through the respiratory chain, using ubiquinone as an electron acceptor. Essential for the catalytic activity and assembly of complex I.</text>
</comment>
<feature type="transmembrane region" description="Helical" evidence="17">
    <location>
        <begin position="306"/>
        <end position="324"/>
    </location>
</feature>
<dbReference type="OrthoDB" id="10069788at2759"/>
<feature type="transmembrane region" description="Helical" evidence="17">
    <location>
        <begin position="7"/>
        <end position="31"/>
    </location>
</feature>
<feature type="transmembrane region" description="Helical" evidence="17">
    <location>
        <begin position="244"/>
        <end position="267"/>
    </location>
</feature>
<evidence type="ECO:0000259" key="18">
    <source>
        <dbReference type="Pfam" id="PF00361"/>
    </source>
</evidence>
<dbReference type="PRINTS" id="PR01434">
    <property type="entry name" value="NADHDHGNASE5"/>
</dbReference>
<feature type="domain" description="NADH-Ubiquinone oxidoreductase (complex I) chain 5 N-terminal" evidence="19">
    <location>
        <begin position="43"/>
        <end position="91"/>
    </location>
</feature>
<dbReference type="PANTHER" id="PTHR42829">
    <property type="entry name" value="NADH-UBIQUINONE OXIDOREDUCTASE CHAIN 5"/>
    <property type="match status" value="1"/>
</dbReference>
<keyword evidence="13 17" id="KW-0830">Ubiquinone</keyword>
<evidence type="ECO:0000256" key="3">
    <source>
        <dbReference type="ARBA" id="ARBA00012944"/>
    </source>
</evidence>
<dbReference type="Pfam" id="PF06455">
    <property type="entry name" value="NADH5_C"/>
    <property type="match status" value="1"/>
</dbReference>
<sequence>MSYKVNFFLSASFSLFMLSFFILMNTLSVFYSGENYFLEWEIIELNSATASFVLIFDWVSLLFLGLVILISAAVLMFSNFYMDDDIYPARFVYLVLLFVFSMSMVILSPNIISILLGWDGLGLVSFLLVIYYQNFKSMNAGVITILSNRVGDVAILISIGLLFSTGSWNLLFLSFYLYNPLFIFSLFCFTLAGLTKSAQMPFSAWLPAAMAAPTPVSALVHSSTLVAAGVYLLIRLNYLISEIWWLSSILLFISSMTMFMAGICANYETDLKKIIALSTLSQLGLMMSAIALGFTMFAYFHLLTHALFKALLFMCAGALIHNGGGSQDIRFMGASVVQMPLVSVCLNYSNLALAGVPFLAGFYSKDLILETSWISNSNIFGIFLLYGATLMTIMYSFRLSFYSLWSWNQSEPLSLIGNETKFMVIPMMVLSLGSLLGGTLLIYVFFMDIQIVFINFYQKMLIIMILILGGWMGFTLNCSTSEHMKSKSLSFFPSSFFLSSMWFFPSLTGITSSNPLKTGSLIFKTLDLGWFELIGAQGLKTLTTKINMISQIMLLNSIKTY</sequence>
<evidence type="ECO:0000256" key="6">
    <source>
        <dbReference type="ARBA" id="ARBA00022660"/>
    </source>
</evidence>
<evidence type="ECO:0000256" key="12">
    <source>
        <dbReference type="ARBA" id="ARBA00023027"/>
    </source>
</evidence>
<reference evidence="23" key="2">
    <citation type="submission" date="2006-11" db="EMBL/GenBank/DDBJ databases">
        <authorList>
            <consortium name="NCBI Genome Project"/>
        </authorList>
    </citation>
    <scope>NUCLEOTIDE SEQUENCE</scope>
</reference>
<dbReference type="Pfam" id="PF00662">
    <property type="entry name" value="Proton_antipo_N"/>
    <property type="match status" value="1"/>
</dbReference>
<dbReference type="GO" id="GO:0005743">
    <property type="term" value="C:mitochondrial inner membrane"/>
    <property type="evidence" value="ECO:0007669"/>
    <property type="project" value="UniProtKB-SubCell"/>
</dbReference>
<evidence type="ECO:0000256" key="15">
    <source>
        <dbReference type="ARBA" id="ARBA00023136"/>
    </source>
</evidence>
<dbReference type="OMA" id="MDWGWAR"/>
<keyword evidence="7 17" id="KW-0812">Transmembrane</keyword>
<dbReference type="EC" id="7.1.1.2" evidence="3 17"/>
<dbReference type="InterPro" id="IPR010934">
    <property type="entry name" value="NADH_DH_su5_C"/>
</dbReference>
<keyword evidence="10" id="KW-0249">Electron transport</keyword>
<feature type="transmembrane region" description="Helical" evidence="17">
    <location>
        <begin position="488"/>
        <end position="507"/>
    </location>
</feature>
<feature type="transmembrane region" description="Helical" evidence="17">
    <location>
        <begin position="422"/>
        <end position="444"/>
    </location>
</feature>
<dbReference type="Proteomes" id="UP000695022">
    <property type="component" value="Mitochondrion MT"/>
</dbReference>
<evidence type="ECO:0000256" key="2">
    <source>
        <dbReference type="ARBA" id="ARBA00004448"/>
    </source>
</evidence>
<keyword evidence="14 17" id="KW-0496">Mitochondrion</keyword>
<feature type="domain" description="NADH dehydrogenase subunit 5 C-terminal" evidence="20">
    <location>
        <begin position="395"/>
        <end position="561"/>
    </location>
</feature>
<evidence type="ECO:0000313" key="23">
    <source>
        <dbReference type="RefSeq" id="YP_850998.1"/>
    </source>
</evidence>
<comment type="subcellular location">
    <subcellularLocation>
        <location evidence="2">Mitochondrion inner membrane</location>
        <topology evidence="2">Multi-pass membrane protein</topology>
    </subcellularLocation>
</comment>
<comment type="function">
    <text evidence="1">Core subunit of the mitochondrial membrane respiratory chain NADH dehydrogenase (Complex I) that is believed to belong to the minimal assembly required for catalysis. Complex I functions in the transfer of electrons from NADH to the respiratory chain. The immediate electron acceptor for the enzyme is believed to be ubiquinone.</text>
</comment>
<keyword evidence="11 17" id="KW-1133">Transmembrane helix</keyword>
<proteinExistence type="inferred from homology"/>
<feature type="transmembrane region" description="Helical" evidence="17">
    <location>
        <begin position="274"/>
        <end position="300"/>
    </location>
</feature>
<evidence type="ECO:0000313" key="21">
    <source>
        <dbReference type="EMBL" id="ABE03639.1"/>
    </source>
</evidence>
<geneLocation type="mitochondrion" evidence="21 23"/>
<evidence type="ECO:0000259" key="19">
    <source>
        <dbReference type="Pfam" id="PF00662"/>
    </source>
</evidence>
<evidence type="ECO:0000259" key="20">
    <source>
        <dbReference type="Pfam" id="PF06455"/>
    </source>
</evidence>
<keyword evidence="8" id="KW-0999">Mitochondrion inner membrane</keyword>
<dbReference type="GO" id="GO:0042773">
    <property type="term" value="P:ATP synthesis coupled electron transport"/>
    <property type="evidence" value="ECO:0007669"/>
    <property type="project" value="InterPro"/>
</dbReference>
<evidence type="ECO:0000256" key="16">
    <source>
        <dbReference type="ARBA" id="ARBA00049551"/>
    </source>
</evidence>
<dbReference type="GO" id="GO:0003954">
    <property type="term" value="F:NADH dehydrogenase activity"/>
    <property type="evidence" value="ECO:0007669"/>
    <property type="project" value="TreeGrafter"/>
</dbReference>
<feature type="transmembrane region" description="Helical" evidence="17">
    <location>
        <begin position="177"/>
        <end position="195"/>
    </location>
</feature>
<feature type="transmembrane region" description="Helical" evidence="17">
    <location>
        <begin position="87"/>
        <end position="106"/>
    </location>
</feature>